<accession>A0A2C9ZMK7</accession>
<feature type="domain" description="HTH marR-type" evidence="2">
    <location>
        <begin position="6"/>
        <end position="137"/>
    </location>
</feature>
<dbReference type="EMBL" id="NGFP01000019">
    <property type="protein sequence ID" value="OUC98563.1"/>
    <property type="molecule type" value="Genomic_DNA"/>
</dbReference>
<protein>
    <submittedName>
        <fullName evidence="3">MarR family transcriptional regulator</fullName>
    </submittedName>
</protein>
<dbReference type="PROSITE" id="PS50995">
    <property type="entry name" value="HTH_MARR_2"/>
    <property type="match status" value="1"/>
</dbReference>
<dbReference type="SMART" id="SM00347">
    <property type="entry name" value="HTH_MARR"/>
    <property type="match status" value="1"/>
</dbReference>
<sequence length="168" mass="18295">MYQPSKPPIPYLLAYAFTLASRRADEELRPLGLTVRQFGLLTQLQLEPELTMSELARQLGVSRQSLHEMIGELERAGRLGRLPGASGRTRRLALAPGTERLLSRARESLTRAEAAFLGGMGPHEVEILRRLLQHLLAQATDDESWLPEAGDAAAPPSPSRKPGGTAGP</sequence>
<dbReference type="PRINTS" id="PR00598">
    <property type="entry name" value="HTHMARR"/>
</dbReference>
<gene>
    <name evidence="3" type="ORF">CA984_06750</name>
</gene>
<dbReference type="SUPFAM" id="SSF46785">
    <property type="entry name" value="Winged helix' DNA-binding domain"/>
    <property type="match status" value="1"/>
</dbReference>
<evidence type="ECO:0000313" key="4">
    <source>
        <dbReference type="Proteomes" id="UP000194761"/>
    </source>
</evidence>
<dbReference type="Gene3D" id="1.10.10.10">
    <property type="entry name" value="Winged helix-like DNA-binding domain superfamily/Winged helix DNA-binding domain"/>
    <property type="match status" value="1"/>
</dbReference>
<dbReference type="PANTHER" id="PTHR33164">
    <property type="entry name" value="TRANSCRIPTIONAL REGULATOR, MARR FAMILY"/>
    <property type="match status" value="1"/>
</dbReference>
<comment type="caution">
    <text evidence="3">The sequence shown here is derived from an EMBL/GenBank/DDBJ whole genome shotgun (WGS) entry which is preliminary data.</text>
</comment>
<name>A0A2C9ZMK7_9ACTN</name>
<dbReference type="PANTHER" id="PTHR33164:SF105">
    <property type="entry name" value="TRANSCRIPTIONAL REPRESSOR PROTEIN-RELATED"/>
    <property type="match status" value="1"/>
</dbReference>
<evidence type="ECO:0000256" key="1">
    <source>
        <dbReference type="SAM" id="MobiDB-lite"/>
    </source>
</evidence>
<dbReference type="GO" id="GO:0006950">
    <property type="term" value="P:response to stress"/>
    <property type="evidence" value="ECO:0007669"/>
    <property type="project" value="TreeGrafter"/>
</dbReference>
<proteinExistence type="predicted"/>
<dbReference type="InterPro" id="IPR039422">
    <property type="entry name" value="MarR/SlyA-like"/>
</dbReference>
<dbReference type="InterPro" id="IPR000835">
    <property type="entry name" value="HTH_MarR-typ"/>
</dbReference>
<feature type="region of interest" description="Disordered" evidence="1">
    <location>
        <begin position="142"/>
        <end position="168"/>
    </location>
</feature>
<dbReference type="AlphaFoldDB" id="A0A2C9ZMK7"/>
<reference evidence="3 4" key="1">
    <citation type="submission" date="2017-05" db="EMBL/GenBank/DDBJ databases">
        <title>Biotechnological potential of actinobacteria isolated from South African environments.</title>
        <authorList>
            <person name="Le Roes-Hill M."/>
            <person name="Prins A."/>
            <person name="Durrell K.A."/>
        </authorList>
    </citation>
    <scope>NUCLEOTIDE SEQUENCE [LARGE SCALE GENOMIC DNA]</scope>
    <source>
        <strain evidence="3">M26</strain>
    </source>
</reference>
<dbReference type="InterPro" id="IPR036388">
    <property type="entry name" value="WH-like_DNA-bd_sf"/>
</dbReference>
<dbReference type="GO" id="GO:0003700">
    <property type="term" value="F:DNA-binding transcription factor activity"/>
    <property type="evidence" value="ECO:0007669"/>
    <property type="project" value="InterPro"/>
</dbReference>
<evidence type="ECO:0000313" key="3">
    <source>
        <dbReference type="EMBL" id="OUC98563.1"/>
    </source>
</evidence>
<organism evidence="3 4">
    <name type="scientific">Streptosporangium minutum</name>
    <dbReference type="NCBI Taxonomy" id="569862"/>
    <lineage>
        <taxon>Bacteria</taxon>
        <taxon>Bacillati</taxon>
        <taxon>Actinomycetota</taxon>
        <taxon>Actinomycetes</taxon>
        <taxon>Streptosporangiales</taxon>
        <taxon>Streptosporangiaceae</taxon>
        <taxon>Streptosporangium</taxon>
    </lineage>
</organism>
<evidence type="ECO:0000259" key="2">
    <source>
        <dbReference type="PROSITE" id="PS50995"/>
    </source>
</evidence>
<dbReference type="Pfam" id="PF12802">
    <property type="entry name" value="MarR_2"/>
    <property type="match status" value="1"/>
</dbReference>
<dbReference type="Proteomes" id="UP000194761">
    <property type="component" value="Unassembled WGS sequence"/>
</dbReference>
<dbReference type="RefSeq" id="WP_207620759.1">
    <property type="nucleotide sequence ID" value="NZ_NGFP01000019.1"/>
</dbReference>
<dbReference type="InterPro" id="IPR036390">
    <property type="entry name" value="WH_DNA-bd_sf"/>
</dbReference>
<keyword evidence="4" id="KW-1185">Reference proteome</keyword>